<sequence length="157" mass="17726">MPLGIPRSQERAKLVLADLKKNAVRHSAFPRTSKTRSCRFEKKMPLGIPRSQERAKLVLADLKKMPLGISRSQERAKLVLADLKKMSLGIPRSQERAKLVLADLKKMPLGIFFKSYFRILYFITTNLPSSSVWNPSSSFSLTNPVSLSLFPCSFLMS</sequence>
<dbReference type="EMBL" id="AGRW01000053">
    <property type="protein sequence ID" value="EIC00957.1"/>
    <property type="molecule type" value="Genomic_DNA"/>
</dbReference>
<keyword evidence="2" id="KW-1185">Reference proteome</keyword>
<gene>
    <name evidence="1" type="ORF">TresaDRAFT_0782</name>
</gene>
<proteinExistence type="predicted"/>
<protein>
    <submittedName>
        <fullName evidence="1">Uncharacterized protein</fullName>
    </submittedName>
</protein>
<dbReference type="AlphaFoldDB" id="H7ENM9"/>
<dbReference type="Proteomes" id="UP000003571">
    <property type="component" value="Unassembled WGS sequence"/>
</dbReference>
<evidence type="ECO:0000313" key="2">
    <source>
        <dbReference type="Proteomes" id="UP000003571"/>
    </source>
</evidence>
<accession>H7ENM9</accession>
<comment type="caution">
    <text evidence="1">The sequence shown here is derived from an EMBL/GenBank/DDBJ whole genome shotgun (WGS) entry which is preliminary data.</text>
</comment>
<name>H7ENM9_9SPIR</name>
<reference evidence="1 2" key="1">
    <citation type="submission" date="2011-09" db="EMBL/GenBank/DDBJ databases">
        <title>The draft genome of Treponema saccharophilum DSM 2985.</title>
        <authorList>
            <consortium name="US DOE Joint Genome Institute (JGI-PGF)"/>
            <person name="Lucas S."/>
            <person name="Copeland A."/>
            <person name="Lapidus A."/>
            <person name="Glavina del Rio T."/>
            <person name="Dalin E."/>
            <person name="Tice H."/>
            <person name="Bruce D."/>
            <person name="Goodwin L."/>
            <person name="Pitluck S."/>
            <person name="Peters L."/>
            <person name="Kyrpides N."/>
            <person name="Mavromatis K."/>
            <person name="Ivanova N."/>
            <person name="Markowitz V."/>
            <person name="Cheng J.-F."/>
            <person name="Hugenholtz P."/>
            <person name="Woyke T."/>
            <person name="Wu D."/>
            <person name="Gronow S."/>
            <person name="Wellnitz S."/>
            <person name="Brambilla E."/>
            <person name="Klenk H.-P."/>
            <person name="Eisen J.A."/>
        </authorList>
    </citation>
    <scope>NUCLEOTIDE SEQUENCE [LARGE SCALE GENOMIC DNA]</scope>
    <source>
        <strain evidence="1 2">DSM 2985</strain>
    </source>
</reference>
<organism evidence="1 2">
    <name type="scientific">Treponema saccharophilum DSM 2985</name>
    <dbReference type="NCBI Taxonomy" id="907348"/>
    <lineage>
        <taxon>Bacteria</taxon>
        <taxon>Pseudomonadati</taxon>
        <taxon>Spirochaetota</taxon>
        <taxon>Spirochaetia</taxon>
        <taxon>Spirochaetales</taxon>
        <taxon>Treponemataceae</taxon>
        <taxon>Treponema</taxon>
    </lineage>
</organism>
<evidence type="ECO:0000313" key="1">
    <source>
        <dbReference type="EMBL" id="EIC00957.1"/>
    </source>
</evidence>